<name>A0A4Z1NCA6_9PEZI</name>
<feature type="region of interest" description="Disordered" evidence="1">
    <location>
        <begin position="47"/>
        <end position="70"/>
    </location>
</feature>
<dbReference type="Proteomes" id="UP000298493">
    <property type="component" value="Unassembled WGS sequence"/>
</dbReference>
<evidence type="ECO:0000313" key="3">
    <source>
        <dbReference type="Proteomes" id="UP000298493"/>
    </source>
</evidence>
<evidence type="ECO:0000313" key="2">
    <source>
        <dbReference type="EMBL" id="TID12999.1"/>
    </source>
</evidence>
<keyword evidence="3" id="KW-1185">Reference proteome</keyword>
<gene>
    <name evidence="2" type="ORF">E6O75_ATG10138</name>
</gene>
<accession>A0A4Z1NCA6</accession>
<protein>
    <submittedName>
        <fullName evidence="2">Uncharacterized protein</fullName>
    </submittedName>
</protein>
<proteinExistence type="predicted"/>
<dbReference type="AlphaFoldDB" id="A0A4Z1NCA6"/>
<comment type="caution">
    <text evidence="2">The sequence shown here is derived from an EMBL/GenBank/DDBJ whole genome shotgun (WGS) entry which is preliminary data.</text>
</comment>
<organism evidence="2 3">
    <name type="scientific">Venturia nashicola</name>
    <dbReference type="NCBI Taxonomy" id="86259"/>
    <lineage>
        <taxon>Eukaryota</taxon>
        <taxon>Fungi</taxon>
        <taxon>Dikarya</taxon>
        <taxon>Ascomycota</taxon>
        <taxon>Pezizomycotina</taxon>
        <taxon>Dothideomycetes</taxon>
        <taxon>Pleosporomycetidae</taxon>
        <taxon>Venturiales</taxon>
        <taxon>Venturiaceae</taxon>
        <taxon>Venturia</taxon>
    </lineage>
</organism>
<dbReference type="EMBL" id="SNSC02000030">
    <property type="protein sequence ID" value="TID12999.1"/>
    <property type="molecule type" value="Genomic_DNA"/>
</dbReference>
<sequence>MGRDFRSLLPRNPHKCLKKYAFTFSFKSVRVSHQLAQAHTDLKTVKKARDAVLGPRQRRTPPRAWKRRMQ</sequence>
<feature type="compositionally biased region" description="Basic residues" evidence="1">
    <location>
        <begin position="56"/>
        <end position="70"/>
    </location>
</feature>
<evidence type="ECO:0000256" key="1">
    <source>
        <dbReference type="SAM" id="MobiDB-lite"/>
    </source>
</evidence>
<reference evidence="2 3" key="1">
    <citation type="submission" date="2019-04" db="EMBL/GenBank/DDBJ databases">
        <title>High contiguity whole genome sequence and gene annotation resource for two Venturia nashicola isolates.</title>
        <authorList>
            <person name="Prokchorchik M."/>
            <person name="Won K."/>
            <person name="Lee Y."/>
            <person name="Choi E.D."/>
            <person name="Segonzac C."/>
            <person name="Sohn K.H."/>
        </authorList>
    </citation>
    <scope>NUCLEOTIDE SEQUENCE [LARGE SCALE GENOMIC DNA]</scope>
    <source>
        <strain evidence="2 3">PRI2</strain>
    </source>
</reference>